<organism evidence="1 2">
    <name type="scientific">Blepharisma stoltei</name>
    <dbReference type="NCBI Taxonomy" id="1481888"/>
    <lineage>
        <taxon>Eukaryota</taxon>
        <taxon>Sar</taxon>
        <taxon>Alveolata</taxon>
        <taxon>Ciliophora</taxon>
        <taxon>Postciliodesmatophora</taxon>
        <taxon>Heterotrichea</taxon>
        <taxon>Heterotrichida</taxon>
        <taxon>Blepharismidae</taxon>
        <taxon>Blepharisma</taxon>
    </lineage>
</organism>
<proteinExistence type="predicted"/>
<reference evidence="1" key="1">
    <citation type="submission" date="2021-09" db="EMBL/GenBank/DDBJ databases">
        <authorList>
            <consortium name="AG Swart"/>
            <person name="Singh M."/>
            <person name="Singh A."/>
            <person name="Seah K."/>
            <person name="Emmerich C."/>
        </authorList>
    </citation>
    <scope>NUCLEOTIDE SEQUENCE</scope>
    <source>
        <strain evidence="1">ATCC30299</strain>
    </source>
</reference>
<evidence type="ECO:0000313" key="1">
    <source>
        <dbReference type="EMBL" id="CAG9333584.1"/>
    </source>
</evidence>
<dbReference type="AlphaFoldDB" id="A0AAU9K7B4"/>
<protein>
    <submittedName>
        <fullName evidence="1">Uncharacterized protein</fullName>
    </submittedName>
</protein>
<name>A0AAU9K7B4_9CILI</name>
<dbReference type="Proteomes" id="UP001162131">
    <property type="component" value="Unassembled WGS sequence"/>
</dbReference>
<evidence type="ECO:0000313" key="2">
    <source>
        <dbReference type="Proteomes" id="UP001162131"/>
    </source>
</evidence>
<keyword evidence="2" id="KW-1185">Reference proteome</keyword>
<gene>
    <name evidence="1" type="ORF">BSTOLATCC_MIC58388</name>
</gene>
<accession>A0AAU9K7B4</accession>
<comment type="caution">
    <text evidence="1">The sequence shown here is derived from an EMBL/GenBank/DDBJ whole genome shotgun (WGS) entry which is preliminary data.</text>
</comment>
<dbReference type="EMBL" id="CAJZBQ010000056">
    <property type="protein sequence ID" value="CAG9333584.1"/>
    <property type="molecule type" value="Genomic_DNA"/>
</dbReference>
<sequence>MLKVDFICHSIMINGNILISGYFKRNLLLYSIDIDSFSIIPYKFAEYKRKILINAESLYLIECLGSIYKSEFRSYTNWRPVKKQKPIALFLKCIVHIIKGLYTLE</sequence>